<reference evidence="3 4" key="1">
    <citation type="submission" date="2024-09" db="EMBL/GenBank/DDBJ databases">
        <title>Taxonomic and Genotyping Characterization of Leptospira Strains isolated from Multiple Sources in Colombia highlights the importance of intermediate species.</title>
        <authorList>
            <person name="Torres Higuera L."/>
            <person name="Rojas Tapias D."/>
            <person name="Jimenez Velasquez S."/>
            <person name="Renjifo Ibanez C."/>
        </authorList>
    </citation>
    <scope>NUCLEOTIDE SEQUENCE [LARGE SCALE GENOMIC DNA]</scope>
    <source>
        <strain evidence="3 4">Lep080</strain>
    </source>
</reference>
<comment type="caution">
    <text evidence="3">The sequence shown here is derived from an EMBL/GenBank/DDBJ whole genome shotgun (WGS) entry which is preliminary data.</text>
</comment>
<keyword evidence="4" id="KW-1185">Reference proteome</keyword>
<dbReference type="SUPFAM" id="SSF55961">
    <property type="entry name" value="Bet v1-like"/>
    <property type="match status" value="1"/>
</dbReference>
<organism evidence="3 4">
    <name type="scientific">Leptospira wolffii</name>
    <dbReference type="NCBI Taxonomy" id="409998"/>
    <lineage>
        <taxon>Bacteria</taxon>
        <taxon>Pseudomonadati</taxon>
        <taxon>Spirochaetota</taxon>
        <taxon>Spirochaetia</taxon>
        <taxon>Leptospirales</taxon>
        <taxon>Leptospiraceae</taxon>
        <taxon>Leptospira</taxon>
    </lineage>
</organism>
<gene>
    <name evidence="3" type="ORF">ACE5IX_05975</name>
</gene>
<name>A0ABV5BLK1_9LEPT</name>
<proteinExistence type="predicted"/>
<evidence type="ECO:0000259" key="2">
    <source>
        <dbReference type="Pfam" id="PF01852"/>
    </source>
</evidence>
<dbReference type="PANTHER" id="PTHR19308:SF14">
    <property type="entry name" value="START DOMAIN-CONTAINING PROTEIN"/>
    <property type="match status" value="1"/>
</dbReference>
<sequence>MLKKIPLLLLLIWIPSGIFAWDLEKEKNGIVVHTRQIEGSELREFRGKTRLKASLHTVIALMEDNPNYTTWLKDCKKSEAVKVLNPKEKYIYIQNGVPWPLNDRDFVIHSILIQDKNTGAVTYQMRPVSNVVPEKSGLVRGTIRGFWKFVPIGDEVEVTYQVHSEPGGSIPTSIANFVVVDIPYETLKKMKEKVEDPKYKNAPKHPDVIEPPAPK</sequence>
<dbReference type="PIRSF" id="PIRSF039033">
    <property type="entry name" value="START_dom"/>
    <property type="match status" value="1"/>
</dbReference>
<feature type="region of interest" description="Disordered" evidence="1">
    <location>
        <begin position="193"/>
        <end position="215"/>
    </location>
</feature>
<evidence type="ECO:0000313" key="3">
    <source>
        <dbReference type="EMBL" id="MFB5736045.1"/>
    </source>
</evidence>
<dbReference type="InterPro" id="IPR023393">
    <property type="entry name" value="START-like_dom_sf"/>
</dbReference>
<dbReference type="InterPro" id="IPR002913">
    <property type="entry name" value="START_lipid-bd_dom"/>
</dbReference>
<dbReference type="InterPro" id="IPR028347">
    <property type="entry name" value="START_dom_prot"/>
</dbReference>
<feature type="domain" description="START" evidence="2">
    <location>
        <begin position="25"/>
        <end position="193"/>
    </location>
</feature>
<dbReference type="Proteomes" id="UP001580391">
    <property type="component" value="Unassembled WGS sequence"/>
</dbReference>
<evidence type="ECO:0000256" key="1">
    <source>
        <dbReference type="SAM" id="MobiDB-lite"/>
    </source>
</evidence>
<feature type="compositionally biased region" description="Basic and acidic residues" evidence="1">
    <location>
        <begin position="193"/>
        <end position="208"/>
    </location>
</feature>
<protein>
    <submittedName>
        <fullName evidence="3">START domain-containing protein</fullName>
    </submittedName>
</protein>
<evidence type="ECO:0000313" key="4">
    <source>
        <dbReference type="Proteomes" id="UP001580391"/>
    </source>
</evidence>
<dbReference type="Gene3D" id="3.30.530.20">
    <property type="match status" value="1"/>
</dbReference>
<dbReference type="CDD" id="cd08876">
    <property type="entry name" value="START_1"/>
    <property type="match status" value="1"/>
</dbReference>
<dbReference type="InterPro" id="IPR051213">
    <property type="entry name" value="START_lipid_transfer"/>
</dbReference>
<accession>A0ABV5BLK1</accession>
<dbReference type="Pfam" id="PF01852">
    <property type="entry name" value="START"/>
    <property type="match status" value="1"/>
</dbReference>
<dbReference type="EMBL" id="JBHILJ010000002">
    <property type="protein sequence ID" value="MFB5736045.1"/>
    <property type="molecule type" value="Genomic_DNA"/>
</dbReference>
<dbReference type="PANTHER" id="PTHR19308">
    <property type="entry name" value="PHOSPHATIDYLCHOLINE TRANSFER PROTEIN"/>
    <property type="match status" value="1"/>
</dbReference>
<dbReference type="RefSeq" id="WP_210414511.1">
    <property type="nucleotide sequence ID" value="NZ_JBHILI010000002.1"/>
</dbReference>